<dbReference type="Proteomes" id="UP000241890">
    <property type="component" value="Unassembled WGS sequence"/>
</dbReference>
<feature type="region of interest" description="Disordered" evidence="1">
    <location>
        <begin position="1645"/>
        <end position="1768"/>
    </location>
</feature>
<evidence type="ECO:0000256" key="1">
    <source>
        <dbReference type="SAM" id="MobiDB-lite"/>
    </source>
</evidence>
<feature type="transmembrane region" description="Helical" evidence="2">
    <location>
        <begin position="1342"/>
        <end position="1363"/>
    </location>
</feature>
<dbReference type="GO" id="GO:0035556">
    <property type="term" value="P:intracellular signal transduction"/>
    <property type="evidence" value="ECO:0007669"/>
    <property type="project" value="InterPro"/>
</dbReference>
<comment type="caution">
    <text evidence="5">The sequence shown here is derived from an EMBL/GenBank/DDBJ whole genome shotgun (WGS) entry which is preliminary data.</text>
</comment>
<reference evidence="5 6" key="1">
    <citation type="submission" date="2017-12" db="EMBL/GenBank/DDBJ databases">
        <title>Sequencing, de novo assembly and annotation of complete genome of a new Thraustochytrid species, strain FCC1311.</title>
        <authorList>
            <person name="Sedici K."/>
            <person name="Godart F."/>
            <person name="Aiese Cigliano R."/>
            <person name="Sanseverino W."/>
            <person name="Barakat M."/>
            <person name="Ortet P."/>
            <person name="Marechal E."/>
            <person name="Cagnac O."/>
            <person name="Amato A."/>
        </authorList>
    </citation>
    <scope>NUCLEOTIDE SEQUENCE [LARGE SCALE GENOMIC DNA]</scope>
</reference>
<dbReference type="SUPFAM" id="SSF55073">
    <property type="entry name" value="Nucleotide cyclase"/>
    <property type="match status" value="1"/>
</dbReference>
<dbReference type="SUPFAM" id="SSF53807">
    <property type="entry name" value="Helical backbone' metal receptor"/>
    <property type="match status" value="1"/>
</dbReference>
<evidence type="ECO:0000313" key="6">
    <source>
        <dbReference type="Proteomes" id="UP000241890"/>
    </source>
</evidence>
<feature type="domain" description="Fe/B12 periplasmic-binding" evidence="4">
    <location>
        <begin position="5"/>
        <end position="294"/>
    </location>
</feature>
<feature type="region of interest" description="Disordered" evidence="1">
    <location>
        <begin position="633"/>
        <end position="730"/>
    </location>
</feature>
<dbReference type="Pfam" id="PF01497">
    <property type="entry name" value="Peripla_BP_2"/>
    <property type="match status" value="1"/>
</dbReference>
<dbReference type="SUPFAM" id="SSF52402">
    <property type="entry name" value="Adenine nucleotide alpha hydrolases-like"/>
    <property type="match status" value="1"/>
</dbReference>
<feature type="compositionally biased region" description="Basic and acidic residues" evidence="1">
    <location>
        <begin position="643"/>
        <end position="669"/>
    </location>
</feature>
<dbReference type="SMART" id="SM00044">
    <property type="entry name" value="CYCc"/>
    <property type="match status" value="1"/>
</dbReference>
<feature type="compositionally biased region" description="Acidic residues" evidence="1">
    <location>
        <begin position="670"/>
        <end position="684"/>
    </location>
</feature>
<dbReference type="InParanoid" id="A0A2R5GAE7"/>
<evidence type="ECO:0000313" key="5">
    <source>
        <dbReference type="EMBL" id="GBG27565.1"/>
    </source>
</evidence>
<dbReference type="CDD" id="cd07302">
    <property type="entry name" value="CHD"/>
    <property type="match status" value="1"/>
</dbReference>
<feature type="compositionally biased region" description="Basic and acidic residues" evidence="1">
    <location>
        <begin position="1692"/>
        <end position="1701"/>
    </location>
</feature>
<feature type="compositionally biased region" description="Basic and acidic residues" evidence="1">
    <location>
        <begin position="699"/>
        <end position="711"/>
    </location>
</feature>
<sequence>MSALRVVSLLPSATEALCEVGGAHLLVGRSHECDWPPQVQHLPVLTAQKTTFTTPREVDDQVRSALANNESLYTVNAGLLKELKPDVIITQSLCQVCSIDMNEVVQLARQLDPRPRVISLNPHTLDEVLESLNEVGNAVGLAKEAVASRARLQARVDAACQRVAASGEPRFRNIAFIEWPDPIYVGGHWTPEILRMAGARQGVNDDPGSKSFAIPTERLQEDDPDAIIVCPCGLDLAKTESLTRDMESSTWWPSLRAVQQDHVALVDGNQMFNRPGPRLVDCLEWLVDWLHPANAAKPGAAKAGFPWKPYVRPVETQASPSETEREAAETKRLRDLEDLHQAAMERGDKTYTDPATGYMVFTAQTALDRGYCCGKACRHCPYGHCAVPADQRKLHRSDPIQGPRLLRARPVPRRKRGLAADPDAKLRIVFWSGGKDSFLTYLRTRETADAGDKIVLLTTFDANTNVVPEQEVPLSDIMDQARSLDVDLLVAPLPRASANTDYVETVERSLELLLREYNFAREQVCLVFGDLHLEDIRAWRAANFASWRSEFPLFKVPYAQLEQQLWTALDDLEATVTVSACNIDDAAVSTLSSRGIALETGTPYTAELVDRLKSVPNGPDTFGECGEFHTIVRFPDPLMPTQGKRDDEKSASERTLRSEEDEEERRQVLQEEDGDEKQEGEDDCAGPQLDAKKTTCGGEAERENPTSHIDETPGLSNIASSPPLGGRGPGILYDAEKRVAWTEGISQAAMSAPADLEAQDAVLNEEFATRMARTQSVMASVQKRMHSLSQLGQEIDMLTPGDASSNGPVLDQAAWAAAAGLASDKSDSMYSTGRWSAGDSRILGRRKSKLEIDIERNIRQNRERTCWCLCNRAAQFQLRDAIMYPFMALVLFGAIIIIVVQHFFTQRIQDTYEQSCNSSLNVFINTSLFVELDNSRTQLASTLQTTVSLIDLSIISDSFQTILSTLTLMDSLQQATDNTTLISSLTSNMLFQTLNSSFVSLVAGGAIVQASTFGTDPTDIDPNAFIFDRQVVSESFTLALSESGNDLMLWELDRTDGSPIEPGQVIPLDAFSLSGLSSQLHVLSEAGNTSRSFGAYTNFGYWLDGYLDPSLTYGFLLTYPINFCGTYSCFQGYAQTNVLTSAISAVSVSVLRSVQNESAATSLSCPQCAQFFYVLKSVPSIESDINQTGLLVGGAVDGRELNITAPVFATNYTESEIVRQYTNVVENLNLEANESITVIRNASDGTLCNVSDDDADFDANLDQLYRDCVVLTVGPLSGESTDDNFPVLYPFIWRAVLAVPVSWSIVNYTNALQEPREQLQRSTEETNQVLQKLAGTSAGVEVGLILLTLVLSYVIAALLARPIRRLTSEIRRLTKLEFRNKGAVMPREERSRIKEVARTQREFVKMYYALETFARFVPAAVVRNILRTKRGRRLNVKERVVTTMFSDIQGFTSIAEKLERVDLMYLITRYLTAMTAIVEQYEGVVAEIQGDGLLAFWNTPETIEDHATKALSAAIAQQQYLRTLSVQFQEEFKEKYDLGEFRVRIGIHTGPVLSGTIGSLTKYKFGSLGDAVNMASRLEGLSKLYGTQIICSEDTLSLCAFRHSFLLRELDLVQVKGKEQAARIFEVVLQKEPIECKFLAPYVATETDSDSDSESDGEEDEDEDEDADGESDADEQDAQNNAMDQRRKRRDARASADAGKRDKTRRRQGKNSKFFFTSFRPLLPKAAPSPPSRDSDASDSPQSEPLDQESSQGSHLTLNGESNGAGRTLYATPTMESQADVLKSFHPVTDIPMLARETARINRYEVALHAFQEGRFRNAERTLLSVSDLDGDLNTAETLLLERTREQLERFGVDAIDAQELGWTGVNTLASKSF</sequence>
<dbReference type="InterPro" id="IPR014729">
    <property type="entry name" value="Rossmann-like_a/b/a_fold"/>
</dbReference>
<evidence type="ECO:0000256" key="2">
    <source>
        <dbReference type="SAM" id="Phobius"/>
    </source>
</evidence>
<dbReference type="Pfam" id="PF17653">
    <property type="entry name" value="DUF5522"/>
    <property type="match status" value="1"/>
</dbReference>
<feature type="transmembrane region" description="Helical" evidence="2">
    <location>
        <begin position="882"/>
        <end position="904"/>
    </location>
</feature>
<dbReference type="EMBL" id="BEYU01000032">
    <property type="protein sequence ID" value="GBG27565.1"/>
    <property type="molecule type" value="Genomic_DNA"/>
</dbReference>
<feature type="compositionally biased region" description="Polar residues" evidence="1">
    <location>
        <begin position="1742"/>
        <end position="1762"/>
    </location>
</feature>
<keyword evidence="6" id="KW-1185">Reference proteome</keyword>
<dbReference type="Gene3D" id="3.40.50.620">
    <property type="entry name" value="HUPs"/>
    <property type="match status" value="1"/>
</dbReference>
<proteinExistence type="predicted"/>
<keyword evidence="2" id="KW-0472">Membrane</keyword>
<dbReference type="Gene3D" id="3.40.50.1980">
    <property type="entry name" value="Nitrogenase molybdenum iron protein domain"/>
    <property type="match status" value="2"/>
</dbReference>
<dbReference type="GO" id="GO:0009190">
    <property type="term" value="P:cyclic nucleotide biosynthetic process"/>
    <property type="evidence" value="ECO:0007669"/>
    <property type="project" value="InterPro"/>
</dbReference>
<feature type="domain" description="Guanylate cyclase" evidence="3">
    <location>
        <begin position="1442"/>
        <end position="1579"/>
    </location>
</feature>
<keyword evidence="2" id="KW-1133">Transmembrane helix</keyword>
<dbReference type="Gene3D" id="3.30.70.1230">
    <property type="entry name" value="Nucleotide cyclase"/>
    <property type="match status" value="1"/>
</dbReference>
<dbReference type="InterPro" id="IPR002491">
    <property type="entry name" value="ABC_transptr_periplasmic_BD"/>
</dbReference>
<dbReference type="InterPro" id="IPR040807">
    <property type="entry name" value="DUF5522"/>
</dbReference>
<dbReference type="PROSITE" id="PS50983">
    <property type="entry name" value="FE_B12_PBP"/>
    <property type="match status" value="1"/>
</dbReference>
<dbReference type="PANTHER" id="PTHR42860:SF1">
    <property type="entry name" value="VITAMIN B12-BINDING PROTEIN"/>
    <property type="match status" value="1"/>
</dbReference>
<dbReference type="PROSITE" id="PS50125">
    <property type="entry name" value="GUANYLATE_CYCLASE_2"/>
    <property type="match status" value="1"/>
</dbReference>
<evidence type="ECO:0000259" key="3">
    <source>
        <dbReference type="PROSITE" id="PS50125"/>
    </source>
</evidence>
<keyword evidence="5" id="KW-0675">Receptor</keyword>
<dbReference type="InterPro" id="IPR001054">
    <property type="entry name" value="A/G_cyclase"/>
</dbReference>
<dbReference type="OrthoDB" id="274765at2759"/>
<feature type="compositionally biased region" description="Acidic residues" evidence="1">
    <location>
        <begin position="1647"/>
        <end position="1677"/>
    </location>
</feature>
<dbReference type="InterPro" id="IPR051030">
    <property type="entry name" value="Vitamin_B12-ABC_binding"/>
</dbReference>
<dbReference type="PANTHER" id="PTHR42860">
    <property type="entry name" value="VITAMIN B12-BINDING PROTEIN"/>
    <property type="match status" value="1"/>
</dbReference>
<evidence type="ECO:0000259" key="4">
    <source>
        <dbReference type="PROSITE" id="PS50983"/>
    </source>
</evidence>
<organism evidence="5 6">
    <name type="scientific">Hondaea fermentalgiana</name>
    <dbReference type="NCBI Taxonomy" id="2315210"/>
    <lineage>
        <taxon>Eukaryota</taxon>
        <taxon>Sar</taxon>
        <taxon>Stramenopiles</taxon>
        <taxon>Bigyra</taxon>
        <taxon>Labyrinthulomycetes</taxon>
        <taxon>Thraustochytrida</taxon>
        <taxon>Thraustochytriidae</taxon>
        <taxon>Hondaea</taxon>
    </lineage>
</organism>
<dbReference type="InterPro" id="IPR029787">
    <property type="entry name" value="Nucleotide_cyclase"/>
</dbReference>
<keyword evidence="2" id="KW-0812">Transmembrane</keyword>
<protein>
    <submittedName>
        <fullName evidence="5">Receptor-type guanylate cyclase gcy-12</fullName>
    </submittedName>
</protein>
<dbReference type="Pfam" id="PF00211">
    <property type="entry name" value="Guanylate_cyc"/>
    <property type="match status" value="1"/>
</dbReference>
<name>A0A2R5GAE7_9STRA</name>
<accession>A0A2R5GAE7</accession>
<gene>
    <name evidence="5" type="ORF">FCC1311_037882</name>
</gene>